<evidence type="ECO:0000313" key="1">
    <source>
        <dbReference type="EMBL" id="OCT98598.1"/>
    </source>
</evidence>
<proteinExistence type="predicted"/>
<organism evidence="1 2">
    <name type="scientific">Xenopus laevis</name>
    <name type="common">African clawed frog</name>
    <dbReference type="NCBI Taxonomy" id="8355"/>
    <lineage>
        <taxon>Eukaryota</taxon>
        <taxon>Metazoa</taxon>
        <taxon>Chordata</taxon>
        <taxon>Craniata</taxon>
        <taxon>Vertebrata</taxon>
        <taxon>Euteleostomi</taxon>
        <taxon>Amphibia</taxon>
        <taxon>Batrachia</taxon>
        <taxon>Anura</taxon>
        <taxon>Pipoidea</taxon>
        <taxon>Pipidae</taxon>
        <taxon>Xenopodinae</taxon>
        <taxon>Xenopus</taxon>
        <taxon>Xenopus</taxon>
    </lineage>
</organism>
<dbReference type="Proteomes" id="UP000694892">
    <property type="component" value="Chromosome 1S"/>
</dbReference>
<evidence type="ECO:0000313" key="2">
    <source>
        <dbReference type="Proteomes" id="UP000694892"/>
    </source>
</evidence>
<reference evidence="2" key="1">
    <citation type="journal article" date="2016" name="Nature">
        <title>Genome evolution in the allotetraploid frog Xenopus laevis.</title>
        <authorList>
            <person name="Session A.M."/>
            <person name="Uno Y."/>
            <person name="Kwon T."/>
            <person name="Chapman J.A."/>
            <person name="Toyoda A."/>
            <person name="Takahashi S."/>
            <person name="Fukui A."/>
            <person name="Hikosaka A."/>
            <person name="Suzuki A."/>
            <person name="Kondo M."/>
            <person name="van Heeringen S.J."/>
            <person name="Quigley I."/>
            <person name="Heinz S."/>
            <person name="Ogino H."/>
            <person name="Ochi H."/>
            <person name="Hellsten U."/>
            <person name="Lyons J.B."/>
            <person name="Simakov O."/>
            <person name="Putnam N."/>
            <person name="Stites J."/>
            <person name="Kuroki Y."/>
            <person name="Tanaka T."/>
            <person name="Michiue T."/>
            <person name="Watanabe M."/>
            <person name="Bogdanovic O."/>
            <person name="Lister R."/>
            <person name="Georgiou G."/>
            <person name="Paranjpe S.S."/>
            <person name="van Kruijsbergen I."/>
            <person name="Shu S."/>
            <person name="Carlson J."/>
            <person name="Kinoshita T."/>
            <person name="Ohta Y."/>
            <person name="Mawaribuchi S."/>
            <person name="Jenkins J."/>
            <person name="Grimwood J."/>
            <person name="Schmutz J."/>
            <person name="Mitros T."/>
            <person name="Mozaffari S.V."/>
            <person name="Suzuki Y."/>
            <person name="Haramoto Y."/>
            <person name="Yamamoto T.S."/>
            <person name="Takagi C."/>
            <person name="Heald R."/>
            <person name="Miller K."/>
            <person name="Haudenschild C."/>
            <person name="Kitzman J."/>
            <person name="Nakayama T."/>
            <person name="Izutsu Y."/>
            <person name="Robert J."/>
            <person name="Fortriede J."/>
            <person name="Burns K."/>
            <person name="Lotay V."/>
            <person name="Karimi K."/>
            <person name="Yasuoka Y."/>
            <person name="Dichmann D.S."/>
            <person name="Flajnik M.F."/>
            <person name="Houston D.W."/>
            <person name="Shendure J."/>
            <person name="DuPasquier L."/>
            <person name="Vize P.D."/>
            <person name="Zorn A.M."/>
            <person name="Ito M."/>
            <person name="Marcotte E.M."/>
            <person name="Wallingford J.B."/>
            <person name="Ito Y."/>
            <person name="Asashima M."/>
            <person name="Ueno N."/>
            <person name="Matsuda Y."/>
            <person name="Veenstra G.J."/>
            <person name="Fujiyama A."/>
            <person name="Harland R.M."/>
            <person name="Taira M."/>
            <person name="Rokhsar D.S."/>
        </authorList>
    </citation>
    <scope>NUCLEOTIDE SEQUENCE [LARGE SCALE GENOMIC DNA]</scope>
    <source>
        <strain evidence="2">J</strain>
    </source>
</reference>
<accession>A0A974I269</accession>
<name>A0A974I269_XENLA</name>
<gene>
    <name evidence="1" type="ORF">XELAEV_18010832mg</name>
</gene>
<protein>
    <submittedName>
        <fullName evidence="1">Uncharacterized protein</fullName>
    </submittedName>
</protein>
<dbReference type="EMBL" id="CM004467">
    <property type="protein sequence ID" value="OCT98598.1"/>
    <property type="molecule type" value="Genomic_DNA"/>
</dbReference>
<sequence length="54" mass="6104">MYLANYFGSACFGFYGYSFVFKDLGQSPRGVLTYNINLSYIKKGNKYQAALLAE</sequence>
<dbReference type="AlphaFoldDB" id="A0A974I269"/>